<proteinExistence type="predicted"/>
<dbReference type="InParanoid" id="A2DJ88"/>
<dbReference type="AlphaFoldDB" id="A2DJ88"/>
<organism evidence="2 3">
    <name type="scientific">Trichomonas vaginalis (strain ATCC PRA-98 / G3)</name>
    <dbReference type="NCBI Taxonomy" id="412133"/>
    <lineage>
        <taxon>Eukaryota</taxon>
        <taxon>Metamonada</taxon>
        <taxon>Parabasalia</taxon>
        <taxon>Trichomonadida</taxon>
        <taxon>Trichomonadidae</taxon>
        <taxon>Trichomonas</taxon>
    </lineage>
</organism>
<reference evidence="2" key="2">
    <citation type="journal article" date="2007" name="Science">
        <title>Draft genome sequence of the sexually transmitted pathogen Trichomonas vaginalis.</title>
        <authorList>
            <person name="Carlton J.M."/>
            <person name="Hirt R.P."/>
            <person name="Silva J.C."/>
            <person name="Delcher A.L."/>
            <person name="Schatz M."/>
            <person name="Zhao Q."/>
            <person name="Wortman J.R."/>
            <person name="Bidwell S.L."/>
            <person name="Alsmark U.C.M."/>
            <person name="Besteiro S."/>
            <person name="Sicheritz-Ponten T."/>
            <person name="Noel C.J."/>
            <person name="Dacks J.B."/>
            <person name="Foster P.G."/>
            <person name="Simillion C."/>
            <person name="Van de Peer Y."/>
            <person name="Miranda-Saavedra D."/>
            <person name="Barton G.J."/>
            <person name="Westrop G.D."/>
            <person name="Mueller S."/>
            <person name="Dessi D."/>
            <person name="Fiori P.L."/>
            <person name="Ren Q."/>
            <person name="Paulsen I."/>
            <person name="Zhang H."/>
            <person name="Bastida-Corcuera F.D."/>
            <person name="Simoes-Barbosa A."/>
            <person name="Brown M.T."/>
            <person name="Hayes R.D."/>
            <person name="Mukherjee M."/>
            <person name="Okumura C.Y."/>
            <person name="Schneider R."/>
            <person name="Smith A.J."/>
            <person name="Vanacova S."/>
            <person name="Villalvazo M."/>
            <person name="Haas B.J."/>
            <person name="Pertea M."/>
            <person name="Feldblyum T.V."/>
            <person name="Utterback T.R."/>
            <person name="Shu C.L."/>
            <person name="Osoegawa K."/>
            <person name="de Jong P.J."/>
            <person name="Hrdy I."/>
            <person name="Horvathova L."/>
            <person name="Zubacova Z."/>
            <person name="Dolezal P."/>
            <person name="Malik S.B."/>
            <person name="Logsdon J.M. Jr."/>
            <person name="Henze K."/>
            <person name="Gupta A."/>
            <person name="Wang C.C."/>
            <person name="Dunne R.L."/>
            <person name="Upcroft J.A."/>
            <person name="Upcroft P."/>
            <person name="White O."/>
            <person name="Salzberg S.L."/>
            <person name="Tang P."/>
            <person name="Chiu C.-H."/>
            <person name="Lee Y.-S."/>
            <person name="Embley T.M."/>
            <person name="Coombs G.H."/>
            <person name="Mottram J.C."/>
            <person name="Tachezy J."/>
            <person name="Fraser-Liggett C.M."/>
            <person name="Johnson P.J."/>
        </authorList>
    </citation>
    <scope>NUCLEOTIDE SEQUENCE [LARGE SCALE GENOMIC DNA]</scope>
    <source>
        <strain evidence="2">G3</strain>
    </source>
</reference>
<dbReference type="eggNOG" id="ENOG502SBM3">
    <property type="taxonomic scope" value="Eukaryota"/>
</dbReference>
<dbReference type="Pfam" id="PF11929">
    <property type="entry name" value="DUF3447"/>
    <property type="match status" value="1"/>
</dbReference>
<dbReference type="InterPro" id="IPR020683">
    <property type="entry name" value="DUF3447"/>
</dbReference>
<dbReference type="VEuPathDB" id="TrichDB:TVAG_275840"/>
<evidence type="ECO:0000313" key="3">
    <source>
        <dbReference type="Proteomes" id="UP000001542"/>
    </source>
</evidence>
<keyword evidence="3" id="KW-1185">Reference proteome</keyword>
<dbReference type="SUPFAM" id="SSF48403">
    <property type="entry name" value="Ankyrin repeat"/>
    <property type="match status" value="1"/>
</dbReference>
<dbReference type="VEuPathDB" id="TrichDB:TVAGG3_0544050"/>
<dbReference type="PANTHER" id="PTHR24182">
    <property type="entry name" value="ANKYRIN REPEAT AND SOCS BOX CONTAINING 4"/>
    <property type="match status" value="1"/>
</dbReference>
<dbReference type="KEGG" id="tva:5464993"/>
<reference evidence="2" key="1">
    <citation type="submission" date="2006-10" db="EMBL/GenBank/DDBJ databases">
        <authorList>
            <person name="Amadeo P."/>
            <person name="Zhao Q."/>
            <person name="Wortman J."/>
            <person name="Fraser-Liggett C."/>
            <person name="Carlton J."/>
        </authorList>
    </citation>
    <scope>NUCLEOTIDE SEQUENCE</scope>
    <source>
        <strain evidence="2">G3</strain>
    </source>
</reference>
<dbReference type="OrthoDB" id="10683141at2759"/>
<dbReference type="EMBL" id="DS113207">
    <property type="protein sequence ID" value="EAY19475.1"/>
    <property type="molecule type" value="Genomic_DNA"/>
</dbReference>
<protein>
    <recommendedName>
        <fullName evidence="1">DUF3447 domain-containing protein</fullName>
    </recommendedName>
</protein>
<name>A2DJ88_TRIV3</name>
<dbReference type="PANTHER" id="PTHR24182:SF13">
    <property type="entry name" value="LD18443P"/>
    <property type="match status" value="1"/>
</dbReference>
<gene>
    <name evidence="2" type="ORF">TVAG_136060</name>
</gene>
<dbReference type="InterPro" id="IPR036770">
    <property type="entry name" value="Ankyrin_rpt-contain_sf"/>
</dbReference>
<feature type="domain" description="DUF3447" evidence="1">
    <location>
        <begin position="197"/>
        <end position="255"/>
    </location>
</feature>
<evidence type="ECO:0000259" key="1">
    <source>
        <dbReference type="Pfam" id="PF11929"/>
    </source>
</evidence>
<evidence type="ECO:0000313" key="2">
    <source>
        <dbReference type="EMBL" id="EAY19475.1"/>
    </source>
</evidence>
<accession>A2DJ88</accession>
<dbReference type="RefSeq" id="XP_001580461.1">
    <property type="nucleotide sequence ID" value="XM_001580411.1"/>
</dbReference>
<sequence>MSEQDVDPSKYNKLRSICKYYIDSYLALYQLKTQNEEEIKSIYKMIKTELIDSKKYLPTNAIKDILDIIPYNNRYTKSYLYLAKLISDDYHITEVSSVAAISNFLFYKEYGIQLDKSADFNEIKSENTDFLTEDTIYKAIMNNDLETFISFTERKGFNKDQCLKSLLYPDSYNEYSLLELCCYYGAVDCFKLLRTKFDSSITQKCLRLSFLGGNQEIMSECLKYKKPDEYCMEYAIISHNIDFVTFLMNEYNLEIK</sequence>
<dbReference type="Proteomes" id="UP000001542">
    <property type="component" value="Unassembled WGS sequence"/>
</dbReference>